<dbReference type="InterPro" id="IPR042241">
    <property type="entry name" value="GCP_C_sf"/>
</dbReference>
<dbReference type="GO" id="GO:0000922">
    <property type="term" value="C:spindle pole"/>
    <property type="evidence" value="ECO:0007669"/>
    <property type="project" value="InterPro"/>
</dbReference>
<dbReference type="GO" id="GO:0000278">
    <property type="term" value="P:mitotic cell cycle"/>
    <property type="evidence" value="ECO:0007669"/>
    <property type="project" value="TreeGrafter"/>
</dbReference>
<dbReference type="Pfam" id="PF04130">
    <property type="entry name" value="GCP_C_terminal"/>
    <property type="match status" value="1"/>
</dbReference>
<dbReference type="GO" id="GO:0005874">
    <property type="term" value="C:microtubule"/>
    <property type="evidence" value="ECO:0007669"/>
    <property type="project" value="UniProtKB-KW"/>
</dbReference>
<evidence type="ECO:0000259" key="10">
    <source>
        <dbReference type="Pfam" id="PF17681"/>
    </source>
</evidence>
<name>A0A8C2E824_CYPCA</name>
<dbReference type="GO" id="GO:0031122">
    <property type="term" value="P:cytoplasmic microtubule organization"/>
    <property type="evidence" value="ECO:0007669"/>
    <property type="project" value="TreeGrafter"/>
</dbReference>
<dbReference type="Ensembl" id="ENSCCRT00020040515.1">
    <property type="protein sequence ID" value="ENSCCRP00020037119.1"/>
    <property type="gene ID" value="ENSCCRG00020016263.1"/>
</dbReference>
<dbReference type="GO" id="GO:0051321">
    <property type="term" value="P:meiotic cell cycle"/>
    <property type="evidence" value="ECO:0007669"/>
    <property type="project" value="TreeGrafter"/>
</dbReference>
<dbReference type="GO" id="GO:0043015">
    <property type="term" value="F:gamma-tubulin binding"/>
    <property type="evidence" value="ECO:0007669"/>
    <property type="project" value="InterPro"/>
</dbReference>
<keyword evidence="5 8" id="KW-0206">Cytoskeleton</keyword>
<comment type="similarity">
    <text evidence="2 8">Belongs to the TUBGCP family.</text>
</comment>
<keyword evidence="3 8" id="KW-0963">Cytoplasm</keyword>
<dbReference type="PANTHER" id="PTHR19302:SF13">
    <property type="entry name" value="GAMMA-TUBULIN COMPLEX COMPONENT 2"/>
    <property type="match status" value="1"/>
</dbReference>
<dbReference type="AlphaFoldDB" id="A0A8C2E824"/>
<dbReference type="GO" id="GO:0051011">
    <property type="term" value="F:microtubule minus-end binding"/>
    <property type="evidence" value="ECO:0007669"/>
    <property type="project" value="TreeGrafter"/>
</dbReference>
<evidence type="ECO:0000313" key="12">
    <source>
        <dbReference type="Proteomes" id="UP000694701"/>
    </source>
</evidence>
<reference evidence="11" key="1">
    <citation type="submission" date="2025-08" db="UniProtKB">
        <authorList>
            <consortium name="Ensembl"/>
        </authorList>
    </citation>
    <scope>IDENTIFICATION</scope>
</reference>
<dbReference type="FunFam" id="1.20.120.1900:FF:000002">
    <property type="entry name" value="Gamma-tubulin complex component"/>
    <property type="match status" value="1"/>
</dbReference>
<dbReference type="Proteomes" id="UP000694701">
    <property type="component" value="Unplaced"/>
</dbReference>
<dbReference type="InterPro" id="IPR040457">
    <property type="entry name" value="GCP_C"/>
</dbReference>
<dbReference type="GO" id="GO:0005813">
    <property type="term" value="C:centrosome"/>
    <property type="evidence" value="ECO:0007669"/>
    <property type="project" value="UniProtKB-SubCell"/>
</dbReference>
<protein>
    <recommendedName>
        <fullName evidence="8">Gamma-tubulin complex component</fullName>
    </recommendedName>
</protein>
<comment type="subunit">
    <text evidence="7">Component of the gamma-tubulin ring complex (gTuRC) consisting of TUBGCP2, TUBGCP3, TUBGCP4, TUBGCP5 and TUBGCP6 and gamma-tubulin TUBG1 or TUBG2. TUBGCP2, TUBGCP3, TUBGCP4, TUBGCP5 and TUBGCP6 assemble in a 5:5:2:1:1 stoichiometry; each is associated with a gamma-tubulin, thereby arranging 14 gamma-tubulins in a helical manner. Gamma-tubulin at the first position is blocked by TUBGCP3 at the last position, allowing 13 protafilaments to grow into a microtubule. The gTuRC (via TUBGCP3 and TUBGCP6) interacts with ACTB and MZT1; the interactions form a luminal bridge that stabilizes the initial structure during complex assembly. The gTuRC (via TUBGCP2) interacts with MZT2A/MZT2B and CDK5RAP2 (via CM1 motif); the interactions play a role in gTuRC activation. Interacts with ATF5; the ATF5:PCNT:polyglutamylated tubulin (PGT) tripartite unites the mother centriole and the pericentriolar material (PCM) in the centrosome.</text>
</comment>
<organism evidence="11 12">
    <name type="scientific">Cyprinus carpio</name>
    <name type="common">Common carp</name>
    <dbReference type="NCBI Taxonomy" id="7962"/>
    <lineage>
        <taxon>Eukaryota</taxon>
        <taxon>Metazoa</taxon>
        <taxon>Chordata</taxon>
        <taxon>Craniata</taxon>
        <taxon>Vertebrata</taxon>
        <taxon>Euteleostomi</taxon>
        <taxon>Actinopterygii</taxon>
        <taxon>Neopterygii</taxon>
        <taxon>Teleostei</taxon>
        <taxon>Ostariophysi</taxon>
        <taxon>Cypriniformes</taxon>
        <taxon>Cyprinidae</taxon>
        <taxon>Cyprininae</taxon>
        <taxon>Cyprinus</taxon>
    </lineage>
</organism>
<dbReference type="Gene3D" id="1.20.120.1900">
    <property type="entry name" value="Gamma-tubulin complex, C-terminal domain"/>
    <property type="match status" value="1"/>
</dbReference>
<sequence length="806" mass="92711">MSEFRIHHDVNELLGLLNVRGGDGAEVYIDLLQKNRTPYVTTTVSAHIKECTSEMSANAASSTTTSYSIPATSSKMSMQELEELRKKLGNVTASSNVPQSSEVIRKMLRDRHNKKNPTQPNPVFPNWVYDRPALIGDFVTSPTPVGDPVVAIGTMPLAAQEQALVEDLLYVLIGVDGRDITAQPVLGRQSRSFIVDPSLDMSIKELVNRILPVASCYSTITRFTEEKSSFEYGQVNHALTAAMRTLMKEYLILVTQLEHLHRQGTLSLQKLWFYIQPTMRTMEILASIATSVDKGECMGGSTLSLLHDRTFNYTGDSQAQELCLYLTKAASVPYFEILEKWIYREDIKKLCHFFEEHELQKEKIQEDYNDKYWDQRYTIVQHRIPSFLQKMADKILNTGKYLNVVRECGRDVTCPDAKEVLYTLKERAYVEQIEKAYYYASKVLLDFLMEEKELVSRLRSIKHYFLMDKGDFFVHFMDLTEEELKKPVDDIIPPRLEALLELALRMSTANTDPFKDDLKIDLMPHDVITQLLRVLAIDTKQEKAIINAEPTEVSLSGLEAFSFDYIVKWPLSLIINRKALTRYQMLFRHMFYCKHVERLLCNVWISNKASKQYSLHSAKWFAAAFALRQRMLNFVQNIQYYMMFEVNEPTWHIMENNLKSVNFLLSHAHTGVFILIVLQRFTHSMRIDSEMKRLTFGNATMEGSSTSAERTEEAEKKRLTSKFIAEHVDALQSDSGFEATISKFDSNFSTLLLDLLDKLSIYSTNDCEHSMINIIYRLDFNGFYTERLEKMAIERSQKTAASPLCA</sequence>
<dbReference type="GO" id="GO:0000930">
    <property type="term" value="C:gamma-tubulin complex"/>
    <property type="evidence" value="ECO:0007669"/>
    <property type="project" value="TreeGrafter"/>
</dbReference>
<comment type="subcellular location">
    <subcellularLocation>
        <location evidence="1">Cytoplasm</location>
        <location evidence="1">Cytoskeleton</location>
        <location evidence="1">Microtubule organizing center</location>
        <location evidence="1">Centrosome</location>
    </subcellularLocation>
</comment>
<evidence type="ECO:0000256" key="3">
    <source>
        <dbReference type="ARBA" id="ARBA00022490"/>
    </source>
</evidence>
<feature type="domain" description="Gamma tubulin complex component protein N-terminal" evidence="10">
    <location>
        <begin position="165"/>
        <end position="451"/>
    </location>
</feature>
<dbReference type="InterPro" id="IPR007259">
    <property type="entry name" value="GCP"/>
</dbReference>
<evidence type="ECO:0000259" key="9">
    <source>
        <dbReference type="Pfam" id="PF04130"/>
    </source>
</evidence>
<evidence type="ECO:0000256" key="5">
    <source>
        <dbReference type="ARBA" id="ARBA00023212"/>
    </source>
</evidence>
<evidence type="ECO:0000256" key="7">
    <source>
        <dbReference type="ARBA" id="ARBA00093572"/>
    </source>
</evidence>
<dbReference type="GO" id="GO:0007020">
    <property type="term" value="P:microtubule nucleation"/>
    <property type="evidence" value="ECO:0007669"/>
    <property type="project" value="InterPro"/>
</dbReference>
<keyword evidence="4 8" id="KW-0493">Microtubule</keyword>
<evidence type="ECO:0000256" key="2">
    <source>
        <dbReference type="ARBA" id="ARBA00010337"/>
    </source>
</evidence>
<evidence type="ECO:0000256" key="1">
    <source>
        <dbReference type="ARBA" id="ARBA00004300"/>
    </source>
</evidence>
<dbReference type="InterPro" id="IPR041470">
    <property type="entry name" value="GCP_N"/>
</dbReference>
<dbReference type="PANTHER" id="PTHR19302">
    <property type="entry name" value="GAMMA TUBULIN COMPLEX PROTEIN"/>
    <property type="match status" value="1"/>
</dbReference>
<dbReference type="GO" id="GO:0051225">
    <property type="term" value="P:spindle assembly"/>
    <property type="evidence" value="ECO:0007669"/>
    <property type="project" value="TreeGrafter"/>
</dbReference>
<dbReference type="Pfam" id="PF17681">
    <property type="entry name" value="GCP_N_terminal"/>
    <property type="match status" value="1"/>
</dbReference>
<evidence type="ECO:0000256" key="8">
    <source>
        <dbReference type="RuleBase" id="RU363050"/>
    </source>
</evidence>
<accession>A0A8C2E824</accession>
<feature type="domain" description="Gamma tubulin complex component C-terminal" evidence="9">
    <location>
        <begin position="454"/>
        <end position="784"/>
    </location>
</feature>
<evidence type="ECO:0000256" key="4">
    <source>
        <dbReference type="ARBA" id="ARBA00022701"/>
    </source>
</evidence>
<comment type="function">
    <text evidence="6">Component of the gamma-tubulin ring complex (gTuRC) which mediates microtubule nucleation. The gTuRC regulates the minus-end nucleation of alpha-beta tubulin heterodimers that grow into microtubule protafilaments, a critical step in centrosome duplication and spindle formation. Plays a role in neuronal migration.</text>
</comment>
<evidence type="ECO:0000256" key="6">
    <source>
        <dbReference type="ARBA" id="ARBA00093403"/>
    </source>
</evidence>
<evidence type="ECO:0000313" key="11">
    <source>
        <dbReference type="Ensembl" id="ENSCCRP00020037119.1"/>
    </source>
</evidence>
<proteinExistence type="inferred from homology"/>